<organism evidence="2 3">
    <name type="scientific">Shewanella litoralis</name>
    <dbReference type="NCBI Taxonomy" id="2282700"/>
    <lineage>
        <taxon>Bacteria</taxon>
        <taxon>Pseudomonadati</taxon>
        <taxon>Pseudomonadota</taxon>
        <taxon>Gammaproteobacteria</taxon>
        <taxon>Alteromonadales</taxon>
        <taxon>Shewanellaceae</taxon>
        <taxon>Shewanella</taxon>
    </lineage>
</organism>
<comment type="caution">
    <text evidence="2">The sequence shown here is derived from an EMBL/GenBank/DDBJ whole genome shotgun (WGS) entry which is preliminary data.</text>
</comment>
<reference evidence="3" key="1">
    <citation type="journal article" date="2019" name="Int. J. Syst. Evol. Microbiol.">
        <title>The Global Catalogue of Microorganisms (GCM) 10K type strain sequencing project: providing services to taxonomists for standard genome sequencing and annotation.</title>
        <authorList>
            <consortium name="The Broad Institute Genomics Platform"/>
            <consortium name="The Broad Institute Genome Sequencing Center for Infectious Disease"/>
            <person name="Wu L."/>
            <person name="Ma J."/>
        </authorList>
    </citation>
    <scope>NUCLEOTIDE SEQUENCE [LARGE SCALE GENOMIC DNA]</scope>
    <source>
        <strain evidence="3">JCM 32306</strain>
    </source>
</reference>
<keyword evidence="3" id="KW-1185">Reference proteome</keyword>
<dbReference type="RefSeq" id="WP_338091745.1">
    <property type="nucleotide sequence ID" value="NZ_WSRZ01000047.1"/>
</dbReference>
<evidence type="ECO:0000256" key="1">
    <source>
        <dbReference type="SAM" id="Phobius"/>
    </source>
</evidence>
<sequence>MDKKMRGWIGLAIIAGVVYYFATETDKLDKPINDITSMFTKADKKLDSMTGTKIIRVDTHIPQVKAEIYERLSTIEIRELDGIFVSNESIAEFKNQYCHSSARHPVFSKENLQFICDKI</sequence>
<feature type="transmembrane region" description="Helical" evidence="1">
    <location>
        <begin position="6"/>
        <end position="22"/>
    </location>
</feature>
<protein>
    <submittedName>
        <fullName evidence="2">Uncharacterized protein</fullName>
    </submittedName>
</protein>
<name>A0ABQ2RJS3_9GAMM</name>
<evidence type="ECO:0000313" key="3">
    <source>
        <dbReference type="Proteomes" id="UP000619118"/>
    </source>
</evidence>
<keyword evidence="1" id="KW-0812">Transmembrane</keyword>
<proteinExistence type="predicted"/>
<evidence type="ECO:0000313" key="2">
    <source>
        <dbReference type="EMBL" id="GGQ36079.1"/>
    </source>
</evidence>
<dbReference type="EMBL" id="BMQX01000057">
    <property type="protein sequence ID" value="GGQ36079.1"/>
    <property type="molecule type" value="Genomic_DNA"/>
</dbReference>
<keyword evidence="1" id="KW-0472">Membrane</keyword>
<keyword evidence="1" id="KW-1133">Transmembrane helix</keyword>
<dbReference type="Proteomes" id="UP000619118">
    <property type="component" value="Unassembled WGS sequence"/>
</dbReference>
<gene>
    <name evidence="2" type="ORF">GCM10009411_38980</name>
</gene>
<accession>A0ABQ2RJS3</accession>